<dbReference type="STRING" id="1224163.B841_03715"/>
<feature type="transmembrane region" description="Helical" evidence="2">
    <location>
        <begin position="224"/>
        <end position="243"/>
    </location>
</feature>
<reference evidence="3 4" key="1">
    <citation type="submission" date="2012-11" db="EMBL/GenBank/DDBJ databases">
        <title>The complete genome sequence of Corynebacterium maris Coryn-1 (=DSM 45190).</title>
        <authorList>
            <person name="Schaffert L."/>
            <person name="Albersmeier A."/>
            <person name="Kalinowski J."/>
            <person name="Ruckert C."/>
        </authorList>
    </citation>
    <scope>NUCLEOTIDE SEQUENCE [LARGE SCALE GENOMIC DNA]</scope>
    <source>
        <strain evidence="4">Coryn-1</strain>
    </source>
</reference>
<organism evidence="3 4">
    <name type="scientific">Corynebacterium maris DSM 45190</name>
    <dbReference type="NCBI Taxonomy" id="1224163"/>
    <lineage>
        <taxon>Bacteria</taxon>
        <taxon>Bacillati</taxon>
        <taxon>Actinomycetota</taxon>
        <taxon>Actinomycetes</taxon>
        <taxon>Mycobacteriales</taxon>
        <taxon>Corynebacteriaceae</taxon>
        <taxon>Corynebacterium</taxon>
    </lineage>
</organism>
<dbReference type="GO" id="GO:0015105">
    <property type="term" value="F:arsenite transmembrane transporter activity"/>
    <property type="evidence" value="ECO:0007669"/>
    <property type="project" value="TreeGrafter"/>
</dbReference>
<evidence type="ECO:0000313" key="3">
    <source>
        <dbReference type="EMBL" id="AGS34226.1"/>
    </source>
</evidence>
<feature type="transmembrane region" description="Helical" evidence="2">
    <location>
        <begin position="191"/>
        <end position="212"/>
    </location>
</feature>
<feature type="transmembrane region" description="Helical" evidence="2">
    <location>
        <begin position="12"/>
        <end position="29"/>
    </location>
</feature>
<dbReference type="OrthoDB" id="3254016at2"/>
<sequence>MLAWLDEHQVGAYLGAIALGLAAAQIPGADGLSVLVTPILVALLFATFLTLPLTTLRIDVRFTALVLGLNFLAVPLIVAALTLPLRGDLTFFVPVLIVLLSPCVDYVVSFTGLAGGARNKLLSLTPILLLGQMLLLPVYLRMFLGEGAPQVLAPGPFLHALVWMLLAPVTGAFVVQLFAGRSAPAQRVVRLADEIMVPLMMLTLFTVVTAYAGQVAEHLSELAVVLGIYVLFAVIMNLVGVGASKLTGSTYRDGVAVAFAVTTRNSLIILPFILALGAGYEIAPVVVVAQTLVELCVMVVMVKTYPDLRKRTRLWA</sequence>
<dbReference type="RefSeq" id="WP_020934159.1">
    <property type="nucleotide sequence ID" value="NC_021915.1"/>
</dbReference>
<dbReference type="Proteomes" id="UP000015388">
    <property type="component" value="Chromosome"/>
</dbReference>
<evidence type="ECO:0000313" key="4">
    <source>
        <dbReference type="Proteomes" id="UP000015388"/>
    </source>
</evidence>
<gene>
    <name evidence="3" type="ORF">B841_03715</name>
</gene>
<evidence type="ECO:0008006" key="5">
    <source>
        <dbReference type="Google" id="ProtNLM"/>
    </source>
</evidence>
<keyword evidence="2" id="KW-0472">Membrane</keyword>
<dbReference type="KEGG" id="cmd:B841_03715"/>
<feature type="transmembrane region" description="Helical" evidence="2">
    <location>
        <begin position="121"/>
        <end position="140"/>
    </location>
</feature>
<feature type="transmembrane region" description="Helical" evidence="2">
    <location>
        <begin position="255"/>
        <end position="276"/>
    </location>
</feature>
<keyword evidence="2" id="KW-1133">Transmembrane helix</keyword>
<feature type="transmembrane region" description="Helical" evidence="2">
    <location>
        <begin position="160"/>
        <end position="179"/>
    </location>
</feature>
<feature type="transmembrane region" description="Helical" evidence="2">
    <location>
        <begin position="35"/>
        <end position="53"/>
    </location>
</feature>
<dbReference type="PANTHER" id="PTHR43057:SF1">
    <property type="entry name" value="ARSENICAL-RESISTANCE PROTEIN 3"/>
    <property type="match status" value="1"/>
</dbReference>
<feature type="transmembrane region" description="Helical" evidence="2">
    <location>
        <begin position="65"/>
        <end position="85"/>
    </location>
</feature>
<dbReference type="GO" id="GO:0015297">
    <property type="term" value="F:antiporter activity"/>
    <property type="evidence" value="ECO:0007669"/>
    <property type="project" value="InterPro"/>
</dbReference>
<dbReference type="Gene3D" id="1.20.1530.20">
    <property type="match status" value="1"/>
</dbReference>
<dbReference type="InterPro" id="IPR038770">
    <property type="entry name" value="Na+/solute_symporter_sf"/>
</dbReference>
<protein>
    <recommendedName>
        <fullName evidence="5">Arsenic resistance protein</fullName>
    </recommendedName>
</protein>
<evidence type="ECO:0000256" key="1">
    <source>
        <dbReference type="ARBA" id="ARBA00022448"/>
    </source>
</evidence>
<keyword evidence="1" id="KW-0813">Transport</keyword>
<dbReference type="HOGENOM" id="CLU_022869_1_1_11"/>
<dbReference type="PANTHER" id="PTHR43057">
    <property type="entry name" value="ARSENITE EFFLUX TRANSPORTER"/>
    <property type="match status" value="1"/>
</dbReference>
<feature type="transmembrane region" description="Helical" evidence="2">
    <location>
        <begin position="91"/>
        <end position="114"/>
    </location>
</feature>
<keyword evidence="2" id="KW-0812">Transmembrane</keyword>
<dbReference type="InterPro" id="IPR004706">
    <property type="entry name" value="Arsenical-R_Acr3"/>
</dbReference>
<keyword evidence="4" id="KW-1185">Reference proteome</keyword>
<dbReference type="PATRIC" id="fig|1224163.3.peg.746"/>
<dbReference type="EMBL" id="CP003924">
    <property type="protein sequence ID" value="AGS34226.1"/>
    <property type="molecule type" value="Genomic_DNA"/>
</dbReference>
<name>S5TH27_9CORY</name>
<dbReference type="GO" id="GO:0005886">
    <property type="term" value="C:plasma membrane"/>
    <property type="evidence" value="ECO:0007669"/>
    <property type="project" value="TreeGrafter"/>
</dbReference>
<evidence type="ECO:0000256" key="2">
    <source>
        <dbReference type="SAM" id="Phobius"/>
    </source>
</evidence>
<dbReference type="GO" id="GO:0015104">
    <property type="term" value="F:antimonite transmembrane transporter activity"/>
    <property type="evidence" value="ECO:0007669"/>
    <property type="project" value="TreeGrafter"/>
</dbReference>
<accession>S5TH27</accession>
<dbReference type="eggNOG" id="COG0798">
    <property type="taxonomic scope" value="Bacteria"/>
</dbReference>
<proteinExistence type="predicted"/>
<feature type="transmembrane region" description="Helical" evidence="2">
    <location>
        <begin position="282"/>
        <end position="302"/>
    </location>
</feature>
<dbReference type="AlphaFoldDB" id="S5TH27"/>